<keyword evidence="2" id="KW-1185">Reference proteome</keyword>
<gene>
    <name evidence="1" type="ORF">PHABIO_434</name>
</gene>
<name>A0A1Y0SX28_9CAUD</name>
<evidence type="ECO:0000313" key="1">
    <source>
        <dbReference type="EMBL" id="ARV77065.1"/>
    </source>
</evidence>
<dbReference type="Proteomes" id="UP000225448">
    <property type="component" value="Segment"/>
</dbReference>
<dbReference type="EMBL" id="MF042360">
    <property type="protein sequence ID" value="ARV77065.1"/>
    <property type="molecule type" value="Genomic_DNA"/>
</dbReference>
<accession>A0A1Y0SX28</accession>
<evidence type="ECO:0000313" key="2">
    <source>
        <dbReference type="Proteomes" id="UP000225448"/>
    </source>
</evidence>
<sequence length="148" mass="16986">MKKLFSDYSTVTQQSFLIEHHIDIHLVIDQLKSVIDVGHLPTEVVMAKHVRFENGPLPEAYPYAIVVNCDDERNTLRVSAIDLASFNNSGKLYEFRLKKTDLTSPYTSREFDYQVPASSAFDALFKLGQTYNRDDEYTLEVLHIGRVN</sequence>
<proteinExistence type="predicted"/>
<reference evidence="1 2" key="1">
    <citation type="submission" date="2017-05" db="EMBL/GenBank/DDBJ databases">
        <authorList>
            <person name="Song R."/>
            <person name="Chenine A.L."/>
            <person name="Ruprecht R.M."/>
        </authorList>
    </citation>
    <scope>NUCLEOTIDE SEQUENCE [LARGE SCALE GENOMIC DNA]</scope>
</reference>
<organism evidence="1 2">
    <name type="scientific">Pseudomonas phage Phabio</name>
    <dbReference type="NCBI Taxonomy" id="2006668"/>
    <lineage>
        <taxon>Viruses</taxon>
        <taxon>Duplodnaviria</taxon>
        <taxon>Heunggongvirae</taxon>
        <taxon>Uroviricota</taxon>
        <taxon>Caudoviricetes</taxon>
        <taxon>Chimalliviridae</taxon>
        <taxon>Phabiovirus</taxon>
        <taxon>Phabiovirus phabio</taxon>
    </lineage>
</organism>
<protein>
    <submittedName>
        <fullName evidence="1">Uncharacterized protein</fullName>
    </submittedName>
</protein>